<comment type="caution">
    <text evidence="1">The sequence shown here is derived from an EMBL/GenBank/DDBJ whole genome shotgun (WGS) entry which is preliminary data.</text>
</comment>
<reference evidence="1 2" key="1">
    <citation type="journal article" date="2016" name="Nat. Commun.">
        <title>Thousands of microbial genomes shed light on interconnected biogeochemical processes in an aquifer system.</title>
        <authorList>
            <person name="Anantharaman K."/>
            <person name="Brown C.T."/>
            <person name="Hug L.A."/>
            <person name="Sharon I."/>
            <person name="Castelle C.J."/>
            <person name="Probst A.J."/>
            <person name="Thomas B.C."/>
            <person name="Singh A."/>
            <person name="Wilkins M.J."/>
            <person name="Karaoz U."/>
            <person name="Brodie E.L."/>
            <person name="Williams K.H."/>
            <person name="Hubbard S.S."/>
            <person name="Banfield J.F."/>
        </authorList>
    </citation>
    <scope>NUCLEOTIDE SEQUENCE [LARGE SCALE GENOMIC DNA]</scope>
</reference>
<evidence type="ECO:0000313" key="1">
    <source>
        <dbReference type="EMBL" id="OGZ12558.1"/>
    </source>
</evidence>
<name>A0A1G2DIB5_9BACT</name>
<dbReference type="AlphaFoldDB" id="A0A1G2DIB5"/>
<dbReference type="Proteomes" id="UP000178099">
    <property type="component" value="Unassembled WGS sequence"/>
</dbReference>
<protein>
    <submittedName>
        <fullName evidence="1">Uncharacterized protein</fullName>
    </submittedName>
</protein>
<sequence length="524" mass="61450">MHDEMLGEKMSPHRRIMVFGFHSDMLTGVIKELRRRSVEVVYWVAGKHDFMSSVFNNKSVFPNTIFHNMNDAAVGIPAHEMDTSAFEPLSEEFIKRFFECELRSLTMMDSINHTGVLFAKKLHLYHHYLKYWRGVLTALRPDAILFNDAPHVSFKYVVYCLAKHFGIKQVILRNTKISGRVLIVDDIADYRKLRMAIEAQKGANFSFNDLNPDIRDHYEKKRHVDLSPLYFRTENVKERTHRLHRFLPSIRVLRKNIKARTLLRNTYLYAKMLFIKNEPLSLEKFMSPVWLIKLQERKFAKTKKEFKKEYTGRQINPDYSKKYIYVPLQRQPERSTLPDGGVFVDQILMIDILSHAIPSDWVIYVKENYMQWVLPRAHVGRFIGYTEKIIEKSNVFVVPAETGTFDLIKKAQAVATVTGTPAWEAVLRDKPALVFGNIWFMYCEGVFRVHDVESVKNALEKIQDGYKPNQQKIINFLKAVDETTIMGYRDVRFRGREDSNLVFIKNDKDNIERLTEGFYKALIE</sequence>
<proteinExistence type="predicted"/>
<dbReference type="EMBL" id="MHLN01000003">
    <property type="protein sequence ID" value="OGZ12558.1"/>
    <property type="molecule type" value="Genomic_DNA"/>
</dbReference>
<evidence type="ECO:0000313" key="2">
    <source>
        <dbReference type="Proteomes" id="UP000178099"/>
    </source>
</evidence>
<gene>
    <name evidence="1" type="ORF">A3D67_04090</name>
</gene>
<organism evidence="1 2">
    <name type="scientific">Candidatus Lloydbacteria bacterium RIFCSPHIGHO2_02_FULL_51_22</name>
    <dbReference type="NCBI Taxonomy" id="1798663"/>
    <lineage>
        <taxon>Bacteria</taxon>
        <taxon>Candidatus Lloydiibacteriota</taxon>
    </lineage>
</organism>
<accession>A0A1G2DIB5</accession>